<dbReference type="AlphaFoldDB" id="A0A5N1IZU1"/>
<comment type="caution">
    <text evidence="1">The sequence shown here is derived from an EMBL/GenBank/DDBJ whole genome shotgun (WGS) entry which is preliminary data.</text>
</comment>
<protein>
    <submittedName>
        <fullName evidence="1">Uncharacterized protein</fullName>
    </submittedName>
</protein>
<name>A0A5N1IZU1_9BACT</name>
<dbReference type="EMBL" id="VTWT01000003">
    <property type="protein sequence ID" value="KAA9339965.1"/>
    <property type="molecule type" value="Genomic_DNA"/>
</dbReference>
<evidence type="ECO:0000313" key="1">
    <source>
        <dbReference type="EMBL" id="KAA9339965.1"/>
    </source>
</evidence>
<proteinExistence type="predicted"/>
<accession>A0A5N1IZU1</accession>
<organism evidence="1 2">
    <name type="scientific">Adhaeribacter soli</name>
    <dbReference type="NCBI Taxonomy" id="2607655"/>
    <lineage>
        <taxon>Bacteria</taxon>
        <taxon>Pseudomonadati</taxon>
        <taxon>Bacteroidota</taxon>
        <taxon>Cytophagia</taxon>
        <taxon>Cytophagales</taxon>
        <taxon>Hymenobacteraceae</taxon>
        <taxon>Adhaeribacter</taxon>
    </lineage>
</organism>
<dbReference type="Proteomes" id="UP000326570">
    <property type="component" value="Unassembled WGS sequence"/>
</dbReference>
<dbReference type="RefSeq" id="WP_150902988.1">
    <property type="nucleotide sequence ID" value="NZ_VTWT01000003.1"/>
</dbReference>
<sequence length="308" mass="34486">MKKILLTSLLLCGFLFTGFIGLDLRPSFSYEIFRSPYYRLIRKTAPAANAQIGFVAATLDARAMENPTFKDARMPALLEAINQYVQDSLSLQPLNISTPKLIDGPDIFLGSVLQGQRPLYITADCPQEKESPEYCIRLAGQLGNKAWMQQLQEQISKNNLDYALVLQIGEGYLYPNGKMKRVNALIEKRSAPQAGLDMGTNFWLPMSQKLVATNKPIDVLFIKGFLIRKDGKVIRLGGEGITAASKARFLEQAVNISHEFSEEELNSVQNNVRREDLPGRPLNWQIAARHLVKTLTNPNLESRGGYIK</sequence>
<evidence type="ECO:0000313" key="2">
    <source>
        <dbReference type="Proteomes" id="UP000326570"/>
    </source>
</evidence>
<keyword evidence="2" id="KW-1185">Reference proteome</keyword>
<reference evidence="1 2" key="1">
    <citation type="submission" date="2019-09" db="EMBL/GenBank/DDBJ databases">
        <title>Genome sequence of Adhaeribacter sp. M2.</title>
        <authorList>
            <person name="Srinivasan S."/>
        </authorList>
    </citation>
    <scope>NUCLEOTIDE SEQUENCE [LARGE SCALE GENOMIC DNA]</scope>
    <source>
        <strain evidence="1 2">M2</strain>
    </source>
</reference>
<gene>
    <name evidence="1" type="ORF">F0P94_06330</name>
</gene>